<protein>
    <recommendedName>
        <fullName evidence="4">Tetratricopeptide repeat protein</fullName>
    </recommendedName>
</protein>
<dbReference type="KEGG" id="sari:H5J25_09725"/>
<name>A0A974NS18_9SPHN</name>
<dbReference type="Proteomes" id="UP000595894">
    <property type="component" value="Chromosome"/>
</dbReference>
<gene>
    <name evidence="2" type="ORF">H5J25_09725</name>
</gene>
<evidence type="ECO:0000313" key="3">
    <source>
        <dbReference type="Proteomes" id="UP000595894"/>
    </source>
</evidence>
<dbReference type="EMBL" id="CP061035">
    <property type="protein sequence ID" value="QQV75889.1"/>
    <property type="molecule type" value="Genomic_DNA"/>
</dbReference>
<organism evidence="2 3">
    <name type="scientific">Sphingomonas aliaeris</name>
    <dbReference type="NCBI Taxonomy" id="2759526"/>
    <lineage>
        <taxon>Bacteria</taxon>
        <taxon>Pseudomonadati</taxon>
        <taxon>Pseudomonadota</taxon>
        <taxon>Alphaproteobacteria</taxon>
        <taxon>Sphingomonadales</taxon>
        <taxon>Sphingomonadaceae</taxon>
        <taxon>Sphingomonas</taxon>
    </lineage>
</organism>
<sequence length="429" mass="45519">MNTRKTLPRAAFAAALIATTSSIAVVMPAEAKKKEEAPAGPKVSPEIRNSVVAAQAALTAKDFATAETNIAAVEAAAKTDDERYFGQVLRLQLEANKLGPTSTDAPLTPMIDALIANPSTPKTELGRFTYMRANISYNAKQYPAALAGYQRAKELGYTTPNLPLQLARAKILNGDPSGGAADLEAMVAAEKAAGRKPDEDLYKYTITALQKTTDVAATQRWTRDWLYAYPTQKNWHTAIFVFGFQGANQKLITKRERVDLFRLLRATGSLAGEQEYLEYADLAVEIGVATESQSVIKDGKASGKLAATNANVARISADAASQLAKEGSAAAQEKTAAASPNGLSAAGTGDFYLGNNNYPKAIEMYKLALAKGGDKVNVDEVNTHLGIAYLQSGDKASAKAAFALVKNGLRAQIAQLWTTWADAPGAPTA</sequence>
<dbReference type="Gene3D" id="1.25.40.10">
    <property type="entry name" value="Tetratricopeptide repeat domain"/>
    <property type="match status" value="1"/>
</dbReference>
<keyword evidence="1" id="KW-0732">Signal</keyword>
<evidence type="ECO:0008006" key="4">
    <source>
        <dbReference type="Google" id="ProtNLM"/>
    </source>
</evidence>
<proteinExistence type="predicted"/>
<feature type="chain" id="PRO_5037868986" description="Tetratricopeptide repeat protein" evidence="1">
    <location>
        <begin position="25"/>
        <end position="429"/>
    </location>
</feature>
<feature type="signal peptide" evidence="1">
    <location>
        <begin position="1"/>
        <end position="24"/>
    </location>
</feature>
<dbReference type="InterPro" id="IPR011990">
    <property type="entry name" value="TPR-like_helical_dom_sf"/>
</dbReference>
<keyword evidence="3" id="KW-1185">Reference proteome</keyword>
<reference evidence="3" key="1">
    <citation type="submission" date="2020-09" db="EMBL/GenBank/DDBJ databases">
        <title>Sphingomonas sp., a new species isolated from pork steak.</title>
        <authorList>
            <person name="Heidler von Heilborn D."/>
        </authorList>
    </citation>
    <scope>NUCLEOTIDE SEQUENCE [LARGE SCALE GENOMIC DNA]</scope>
</reference>
<dbReference type="RefSeq" id="WP_202090516.1">
    <property type="nucleotide sequence ID" value="NZ_CP061035.1"/>
</dbReference>
<accession>A0A974NS18</accession>
<dbReference type="AlphaFoldDB" id="A0A974NS18"/>
<dbReference type="SUPFAM" id="SSF48452">
    <property type="entry name" value="TPR-like"/>
    <property type="match status" value="1"/>
</dbReference>
<evidence type="ECO:0000256" key="1">
    <source>
        <dbReference type="SAM" id="SignalP"/>
    </source>
</evidence>
<evidence type="ECO:0000313" key="2">
    <source>
        <dbReference type="EMBL" id="QQV75889.1"/>
    </source>
</evidence>